<protein>
    <recommendedName>
        <fullName evidence="4">Beta-propeller repeat-containing protein</fullName>
    </recommendedName>
</protein>
<evidence type="ECO:0000313" key="2">
    <source>
        <dbReference type="EMBL" id="WAS96044.1"/>
    </source>
</evidence>
<dbReference type="PANTHER" id="PTHR35580:SF1">
    <property type="entry name" value="PHYTASE-LIKE DOMAIN-CONTAINING PROTEIN"/>
    <property type="match status" value="1"/>
</dbReference>
<sequence>MRSRIDNHGPGFFRHLAATSTIVAALAAFVPDAHADPTRMWGTFDGGSGIDAARGVVIDDDFNVMCVGQTTSEAGIAADAEHDGDYNGGHDAFITKFDAIGQQIWGNYYGGSGDDVFHDVLFDEVEGTFYAGGATRSANTVNDLIATAGTHQVALDGDSDAMLVKFRANGGRLWGTYFGGDGIEEAFGACLDSEGNVYIVGTTTSEDMFAGMPGIMPWDGDLDGDVDAFVAKFDGSDGTLLWGTYYGGVGGETKALDCAVGSDDAVYVAGHSESANNETGGLHFDTYDGGRDAFLVRYSSLGMLEWATYYGGTGVEEARGVAVDVAGPDDLVYLVGLTGSSSDIAVNSTTSKSGSTDAFLTQFDVDGDILWGRYFGGAGLEQFEGVVADGTVHASGATSSTGLFSNGFDNAHDGSAWDGMFATFENDGSFVWGSYNGGDGLDESVLAVDRRFDSLVGVGATLSTTNTGINASTFPGVVHDPTDNGDYDIFMTFVRLFS</sequence>
<dbReference type="RefSeq" id="WP_269038386.1">
    <property type="nucleotide sequence ID" value="NZ_CP114040.1"/>
</dbReference>
<proteinExistence type="predicted"/>
<keyword evidence="1" id="KW-0732">Signal</keyword>
<reference evidence="2" key="1">
    <citation type="submission" date="2022-11" db="EMBL/GenBank/DDBJ databases">
        <title>Minimal conservation of predation-associated metabolite biosynthetic gene clusters underscores biosynthetic potential of Myxococcota including descriptions for ten novel species: Archangium lansinium sp. nov., Myxococcus landrumus sp. nov., Nannocystis bai.</title>
        <authorList>
            <person name="Ahearne A."/>
            <person name="Stevens C."/>
            <person name="Dowd S."/>
        </authorList>
    </citation>
    <scope>NUCLEOTIDE SEQUENCE</scope>
    <source>
        <strain evidence="2">Fl3</strain>
    </source>
</reference>
<evidence type="ECO:0000313" key="3">
    <source>
        <dbReference type="Proteomes" id="UP001164459"/>
    </source>
</evidence>
<feature type="signal peptide" evidence="1">
    <location>
        <begin position="1"/>
        <end position="35"/>
    </location>
</feature>
<dbReference type="EMBL" id="CP114040">
    <property type="protein sequence ID" value="WAS96044.1"/>
    <property type="molecule type" value="Genomic_DNA"/>
</dbReference>
<dbReference type="PANTHER" id="PTHR35580">
    <property type="entry name" value="CELL SURFACE GLYCOPROTEIN (S-LAYER PROTEIN)-LIKE PROTEIN"/>
    <property type="match status" value="1"/>
</dbReference>
<organism evidence="2 3">
    <name type="scientific">Nannocystis punicea</name>
    <dbReference type="NCBI Taxonomy" id="2995304"/>
    <lineage>
        <taxon>Bacteria</taxon>
        <taxon>Pseudomonadati</taxon>
        <taxon>Myxococcota</taxon>
        <taxon>Polyangia</taxon>
        <taxon>Nannocystales</taxon>
        <taxon>Nannocystaceae</taxon>
        <taxon>Nannocystis</taxon>
    </lineage>
</organism>
<dbReference type="Proteomes" id="UP001164459">
    <property type="component" value="Chromosome"/>
</dbReference>
<gene>
    <name evidence="2" type="ORF">O0S08_07755</name>
</gene>
<evidence type="ECO:0000256" key="1">
    <source>
        <dbReference type="SAM" id="SignalP"/>
    </source>
</evidence>
<accession>A0ABY7H9U9</accession>
<feature type="chain" id="PRO_5046604965" description="Beta-propeller repeat-containing protein" evidence="1">
    <location>
        <begin position="36"/>
        <end position="498"/>
    </location>
</feature>
<keyword evidence="3" id="KW-1185">Reference proteome</keyword>
<dbReference type="InterPro" id="IPR052918">
    <property type="entry name" value="Motility_Chemotaxis_Reg"/>
</dbReference>
<evidence type="ECO:0008006" key="4">
    <source>
        <dbReference type="Google" id="ProtNLM"/>
    </source>
</evidence>
<name>A0ABY7H9U9_9BACT</name>